<comment type="caution">
    <text evidence="9">The sequence shown here is derived from an EMBL/GenBank/DDBJ whole genome shotgun (WGS) entry which is preliminary data.</text>
</comment>
<dbReference type="GO" id="GO:0046872">
    <property type="term" value="F:metal ion binding"/>
    <property type="evidence" value="ECO:0007669"/>
    <property type="project" value="UniProtKB-KW"/>
</dbReference>
<name>A0A3N0I0D9_9FIRM</name>
<organism evidence="9 10">
    <name type="scientific">Absicoccus porci</name>
    <dbReference type="NCBI Taxonomy" id="2486576"/>
    <lineage>
        <taxon>Bacteria</taxon>
        <taxon>Bacillati</taxon>
        <taxon>Bacillota</taxon>
        <taxon>Erysipelotrichia</taxon>
        <taxon>Erysipelotrichales</taxon>
        <taxon>Erysipelotrichaceae</taxon>
        <taxon>Absicoccus</taxon>
    </lineage>
</organism>
<dbReference type="InterPro" id="IPR003607">
    <property type="entry name" value="HD/PDEase_dom"/>
</dbReference>
<dbReference type="InterPro" id="IPR039356">
    <property type="entry name" value="YfbR/HDDC2"/>
</dbReference>
<keyword evidence="10" id="KW-1185">Reference proteome</keyword>
<reference evidence="9 10" key="1">
    <citation type="submission" date="2018-11" db="EMBL/GenBank/DDBJ databases">
        <title>Clostridium sp. nov., a member of the family Erysipelotrichaceae isolated from pig faeces.</title>
        <authorList>
            <person name="Chang Y.-H."/>
        </authorList>
    </citation>
    <scope>NUCLEOTIDE SEQUENCE [LARGE SCALE GENOMIC DNA]</scope>
    <source>
        <strain evidence="9 10">YH-panp20</strain>
    </source>
</reference>
<dbReference type="Proteomes" id="UP000276568">
    <property type="component" value="Unassembled WGS sequence"/>
</dbReference>
<dbReference type="GO" id="GO:0005737">
    <property type="term" value="C:cytoplasm"/>
    <property type="evidence" value="ECO:0007669"/>
    <property type="project" value="TreeGrafter"/>
</dbReference>
<evidence type="ECO:0000313" key="9">
    <source>
        <dbReference type="EMBL" id="RNM30483.1"/>
    </source>
</evidence>
<protein>
    <recommendedName>
        <fullName evidence="5">5'-deoxynucleotidase</fullName>
        <ecNumber evidence="5">3.1.3.89</ecNumber>
    </recommendedName>
</protein>
<comment type="cofactor">
    <cofactor evidence="2">
        <name>Mn(2+)</name>
        <dbReference type="ChEBI" id="CHEBI:29035"/>
    </cofactor>
</comment>
<dbReference type="InterPro" id="IPR006674">
    <property type="entry name" value="HD_domain"/>
</dbReference>
<dbReference type="Pfam" id="PF13023">
    <property type="entry name" value="HD_3"/>
    <property type="match status" value="1"/>
</dbReference>
<proteinExistence type="predicted"/>
<feature type="domain" description="HD/PDEase" evidence="8">
    <location>
        <begin position="29"/>
        <end position="143"/>
    </location>
</feature>
<gene>
    <name evidence="9" type="ORF">EDX97_06755</name>
</gene>
<dbReference type="EC" id="3.1.3.89" evidence="5"/>
<dbReference type="GO" id="GO:0002953">
    <property type="term" value="F:5'-deoxynucleotidase activity"/>
    <property type="evidence" value="ECO:0007669"/>
    <property type="project" value="UniProtKB-EC"/>
</dbReference>
<evidence type="ECO:0000256" key="3">
    <source>
        <dbReference type="ARBA" id="ARBA00001941"/>
    </source>
</evidence>
<dbReference type="AlphaFoldDB" id="A0A3N0I0D9"/>
<evidence type="ECO:0000256" key="5">
    <source>
        <dbReference type="ARBA" id="ARBA00012964"/>
    </source>
</evidence>
<dbReference type="RefSeq" id="WP_128520393.1">
    <property type="nucleotide sequence ID" value="NZ_CAUWBR010000031.1"/>
</dbReference>
<sequence>MKPEELISILEVAGRLKTTTRHCFLKNGRQESVAEHSWRLALMAMLLEDAFDCDMNKVIRMCLIHDLGEVFTGDIPTFQKTDDDRRVEDDQYQAWIDTFPEKEKQMFEDLIVEMAAQETIEAKLYKALDKLEAVISHNESSIQTWLPLEYDLQYTYGQKEVQFSSYLKELKAYIDQWTKSKIEAGE</sequence>
<accession>A0A3N0I0D9</accession>
<evidence type="ECO:0000313" key="10">
    <source>
        <dbReference type="Proteomes" id="UP000276568"/>
    </source>
</evidence>
<evidence type="ECO:0000256" key="4">
    <source>
        <dbReference type="ARBA" id="ARBA00011738"/>
    </source>
</evidence>
<keyword evidence="7" id="KW-0378">Hydrolase</keyword>
<dbReference type="PANTHER" id="PTHR11845">
    <property type="entry name" value="5'-DEOXYNUCLEOTIDASE HDDC2"/>
    <property type="match status" value="1"/>
</dbReference>
<dbReference type="SMART" id="SM00471">
    <property type="entry name" value="HDc"/>
    <property type="match status" value="1"/>
</dbReference>
<evidence type="ECO:0000256" key="7">
    <source>
        <dbReference type="ARBA" id="ARBA00022801"/>
    </source>
</evidence>
<evidence type="ECO:0000256" key="2">
    <source>
        <dbReference type="ARBA" id="ARBA00001936"/>
    </source>
</evidence>
<evidence type="ECO:0000256" key="6">
    <source>
        <dbReference type="ARBA" id="ARBA00022723"/>
    </source>
</evidence>
<dbReference type="PANTHER" id="PTHR11845:SF13">
    <property type="entry name" value="5'-DEOXYNUCLEOTIDASE HDDC2"/>
    <property type="match status" value="1"/>
</dbReference>
<comment type="subunit">
    <text evidence="4">Homodimer.</text>
</comment>
<dbReference type="SUPFAM" id="SSF109604">
    <property type="entry name" value="HD-domain/PDEase-like"/>
    <property type="match status" value="1"/>
</dbReference>
<evidence type="ECO:0000259" key="8">
    <source>
        <dbReference type="SMART" id="SM00471"/>
    </source>
</evidence>
<dbReference type="Gene3D" id="1.10.3210.10">
    <property type="entry name" value="Hypothetical protein af1432"/>
    <property type="match status" value="1"/>
</dbReference>
<comment type="catalytic activity">
    <reaction evidence="1">
        <text>a 2'-deoxyribonucleoside 5'-phosphate + H2O = a 2'-deoxyribonucleoside + phosphate</text>
        <dbReference type="Rhea" id="RHEA:36167"/>
        <dbReference type="ChEBI" id="CHEBI:15377"/>
        <dbReference type="ChEBI" id="CHEBI:18274"/>
        <dbReference type="ChEBI" id="CHEBI:43474"/>
        <dbReference type="ChEBI" id="CHEBI:65317"/>
        <dbReference type="EC" id="3.1.3.89"/>
    </reaction>
</comment>
<keyword evidence="6" id="KW-0479">Metal-binding</keyword>
<evidence type="ECO:0000256" key="1">
    <source>
        <dbReference type="ARBA" id="ARBA00001638"/>
    </source>
</evidence>
<comment type="cofactor">
    <cofactor evidence="3">
        <name>Co(2+)</name>
        <dbReference type="ChEBI" id="CHEBI:48828"/>
    </cofactor>
</comment>
<dbReference type="OrthoDB" id="9796032at2"/>
<dbReference type="EMBL" id="RJQC01000002">
    <property type="protein sequence ID" value="RNM30483.1"/>
    <property type="molecule type" value="Genomic_DNA"/>
</dbReference>